<gene>
    <name evidence="2" type="ORF">PCOR1329_LOCUS60532</name>
</gene>
<feature type="non-terminal residue" evidence="2">
    <location>
        <position position="176"/>
    </location>
</feature>
<accession>A0ABN9VSR6</accession>
<protein>
    <submittedName>
        <fullName evidence="2">Uncharacterized protein</fullName>
    </submittedName>
</protein>
<comment type="caution">
    <text evidence="2">The sequence shown here is derived from an EMBL/GenBank/DDBJ whole genome shotgun (WGS) entry which is preliminary data.</text>
</comment>
<dbReference type="Proteomes" id="UP001189429">
    <property type="component" value="Unassembled WGS sequence"/>
</dbReference>
<dbReference type="EMBL" id="CAUYUJ010017585">
    <property type="protein sequence ID" value="CAK0876004.1"/>
    <property type="molecule type" value="Genomic_DNA"/>
</dbReference>
<evidence type="ECO:0000313" key="3">
    <source>
        <dbReference type="Proteomes" id="UP001189429"/>
    </source>
</evidence>
<evidence type="ECO:0000256" key="1">
    <source>
        <dbReference type="SAM" id="MobiDB-lite"/>
    </source>
</evidence>
<name>A0ABN9VSR6_9DINO</name>
<sequence length="176" mass="19006">MASPFARRELSETPCGPSPISKSKSRVFHPLSMEVLSASRSVSNPKFAGFTPAGIAPPRRNCSSASSLVLRALVFWRLSILAARVVLAFLMEVFRWALSAITDTLCAQQLSTAGALSPQRFSAGCLVRRLDLRGLHWGADPQAREWSAWPWAAPRHRAPFAPRAGAWTCASSGACG</sequence>
<evidence type="ECO:0000313" key="2">
    <source>
        <dbReference type="EMBL" id="CAK0876004.1"/>
    </source>
</evidence>
<reference evidence="2" key="1">
    <citation type="submission" date="2023-10" db="EMBL/GenBank/DDBJ databases">
        <authorList>
            <person name="Chen Y."/>
            <person name="Shah S."/>
            <person name="Dougan E. K."/>
            <person name="Thang M."/>
            <person name="Chan C."/>
        </authorList>
    </citation>
    <scope>NUCLEOTIDE SEQUENCE [LARGE SCALE GENOMIC DNA]</scope>
</reference>
<proteinExistence type="predicted"/>
<organism evidence="2 3">
    <name type="scientific">Prorocentrum cordatum</name>
    <dbReference type="NCBI Taxonomy" id="2364126"/>
    <lineage>
        <taxon>Eukaryota</taxon>
        <taxon>Sar</taxon>
        <taxon>Alveolata</taxon>
        <taxon>Dinophyceae</taxon>
        <taxon>Prorocentrales</taxon>
        <taxon>Prorocentraceae</taxon>
        <taxon>Prorocentrum</taxon>
    </lineage>
</organism>
<feature type="compositionally biased region" description="Basic and acidic residues" evidence="1">
    <location>
        <begin position="1"/>
        <end position="11"/>
    </location>
</feature>
<keyword evidence="3" id="KW-1185">Reference proteome</keyword>
<feature type="region of interest" description="Disordered" evidence="1">
    <location>
        <begin position="1"/>
        <end position="23"/>
    </location>
</feature>